<evidence type="ECO:0000313" key="8">
    <source>
        <dbReference type="Proteomes" id="UP000182100"/>
    </source>
</evidence>
<evidence type="ECO:0000313" key="7">
    <source>
        <dbReference type="EMBL" id="SDC55462.1"/>
    </source>
</evidence>
<dbReference type="PROSITE" id="PS50983">
    <property type="entry name" value="FE_B12_PBP"/>
    <property type="match status" value="1"/>
</dbReference>
<sequence>MPTQRRPLLAVTAVSTVLAFGLVGCVGGDSDGKGSTDAAAKETAASSVEIEDNHGTQKVEVPAKSVVATDNRTFQTLSDWGVELAAAPVDLIAKDNPYKTDKSIVNLGSHNEPDLEAVVAVEPDLVINGQRFASYREDIRKLAPDAAIVELDPREGKPFDEELKRQVEGLGKIFGHEEDARKLVEDFDAAIARAKDAYDPKDGVIGVITSGGEINYAAPGTGRTVGPVFDILGLTPAIEADGSTDHQGDDLSVEAIAAAKPDLMIVLDRDAAVSANTSEAYVPSNELLVESKALKNVPAVENDNIVYFPQLTYVNEGIQTYTAFFNDLADKLEANA</sequence>
<gene>
    <name evidence="7" type="ORF">SAMN05216505_102566</name>
</gene>
<dbReference type="Gene3D" id="3.40.50.1980">
    <property type="entry name" value="Nitrogenase molybdenum iron protein domain"/>
    <property type="match status" value="2"/>
</dbReference>
<dbReference type="Pfam" id="PF01497">
    <property type="entry name" value="Peripla_BP_2"/>
    <property type="match status" value="1"/>
</dbReference>
<evidence type="ECO:0000259" key="6">
    <source>
        <dbReference type="PROSITE" id="PS50983"/>
    </source>
</evidence>
<comment type="subcellular location">
    <subcellularLocation>
        <location evidence="1">Cell envelope</location>
    </subcellularLocation>
</comment>
<dbReference type="AlphaFoldDB" id="A0A1G6MIV1"/>
<dbReference type="PROSITE" id="PS51257">
    <property type="entry name" value="PROKAR_LIPOPROTEIN"/>
    <property type="match status" value="1"/>
</dbReference>
<dbReference type="Proteomes" id="UP000182100">
    <property type="component" value="Unassembled WGS sequence"/>
</dbReference>
<reference evidence="8" key="1">
    <citation type="submission" date="2016-10" db="EMBL/GenBank/DDBJ databases">
        <authorList>
            <person name="Varghese N."/>
            <person name="Submissions S."/>
        </authorList>
    </citation>
    <scope>NUCLEOTIDE SEQUENCE [LARGE SCALE GENOMIC DNA]</scope>
    <source>
        <strain evidence="8">CGMCC 4.3504</strain>
    </source>
</reference>
<dbReference type="STRING" id="67344.SAMN05216505_102566"/>
<protein>
    <submittedName>
        <fullName evidence="7">Iron complex transport system substrate-binding protein</fullName>
    </submittedName>
</protein>
<dbReference type="PANTHER" id="PTHR30532">
    <property type="entry name" value="IRON III DICITRATE-BINDING PERIPLASMIC PROTEIN"/>
    <property type="match status" value="1"/>
</dbReference>
<comment type="similarity">
    <text evidence="2">Belongs to the bacterial solute-binding protein 8 family.</text>
</comment>
<evidence type="ECO:0000256" key="5">
    <source>
        <dbReference type="SAM" id="SignalP"/>
    </source>
</evidence>
<feature type="signal peptide" evidence="5">
    <location>
        <begin position="1"/>
        <end position="19"/>
    </location>
</feature>
<keyword evidence="3" id="KW-0813">Transport</keyword>
<evidence type="ECO:0000256" key="4">
    <source>
        <dbReference type="ARBA" id="ARBA00022729"/>
    </source>
</evidence>
<feature type="chain" id="PRO_5039582615" evidence="5">
    <location>
        <begin position="20"/>
        <end position="336"/>
    </location>
</feature>
<keyword evidence="8" id="KW-1185">Reference proteome</keyword>
<keyword evidence="4 5" id="KW-0732">Signal</keyword>
<accession>A0A1G6MIV1</accession>
<dbReference type="GO" id="GO:0030288">
    <property type="term" value="C:outer membrane-bounded periplasmic space"/>
    <property type="evidence" value="ECO:0007669"/>
    <property type="project" value="TreeGrafter"/>
</dbReference>
<dbReference type="InterPro" id="IPR051313">
    <property type="entry name" value="Bact_iron-sidero_bind"/>
</dbReference>
<proteinExistence type="inferred from homology"/>
<evidence type="ECO:0000256" key="3">
    <source>
        <dbReference type="ARBA" id="ARBA00022448"/>
    </source>
</evidence>
<organism evidence="7 8">
    <name type="scientific">Streptomyces prasinopilosus</name>
    <dbReference type="NCBI Taxonomy" id="67344"/>
    <lineage>
        <taxon>Bacteria</taxon>
        <taxon>Bacillati</taxon>
        <taxon>Actinomycetota</taxon>
        <taxon>Actinomycetes</taxon>
        <taxon>Kitasatosporales</taxon>
        <taxon>Streptomycetaceae</taxon>
        <taxon>Streptomyces</taxon>
    </lineage>
</organism>
<dbReference type="RefSeq" id="WP_055572547.1">
    <property type="nucleotide sequence ID" value="NZ_FMZK01000002.1"/>
</dbReference>
<evidence type="ECO:0000256" key="1">
    <source>
        <dbReference type="ARBA" id="ARBA00004196"/>
    </source>
</evidence>
<dbReference type="PANTHER" id="PTHR30532:SF28">
    <property type="entry name" value="PETROBACTIN-BINDING PROTEIN YCLQ"/>
    <property type="match status" value="1"/>
</dbReference>
<dbReference type="InterPro" id="IPR002491">
    <property type="entry name" value="ABC_transptr_periplasmic_BD"/>
</dbReference>
<dbReference type="GO" id="GO:1901678">
    <property type="term" value="P:iron coordination entity transport"/>
    <property type="evidence" value="ECO:0007669"/>
    <property type="project" value="UniProtKB-ARBA"/>
</dbReference>
<name>A0A1G6MIV1_9ACTN</name>
<feature type="domain" description="Fe/B12 periplasmic-binding" evidence="6">
    <location>
        <begin position="65"/>
        <end position="336"/>
    </location>
</feature>
<evidence type="ECO:0000256" key="2">
    <source>
        <dbReference type="ARBA" id="ARBA00008814"/>
    </source>
</evidence>
<dbReference type="SUPFAM" id="SSF53807">
    <property type="entry name" value="Helical backbone' metal receptor"/>
    <property type="match status" value="1"/>
</dbReference>
<dbReference type="EMBL" id="FMZK01000002">
    <property type="protein sequence ID" value="SDC55462.1"/>
    <property type="molecule type" value="Genomic_DNA"/>
</dbReference>